<protein>
    <recommendedName>
        <fullName evidence="2">DUF11 domain-containing protein</fullName>
    </recommendedName>
</protein>
<dbReference type="HOGENOM" id="CLU_032636_0_0_9"/>
<dbReference type="AlphaFoldDB" id="N9W9S7"/>
<evidence type="ECO:0000256" key="1">
    <source>
        <dbReference type="SAM" id="MobiDB-lite"/>
    </source>
</evidence>
<feature type="domain" description="DUF11" evidence="2">
    <location>
        <begin position="204"/>
        <end position="319"/>
    </location>
</feature>
<dbReference type="PANTHER" id="PTHR34819">
    <property type="entry name" value="LARGE CYSTEINE-RICH PERIPLASMIC PROTEIN OMCB"/>
    <property type="match status" value="1"/>
</dbReference>
<dbReference type="RefSeq" id="WP_002599357.1">
    <property type="nucleotide sequence ID" value="NZ_KB850958.1"/>
</dbReference>
<feature type="compositionally biased region" description="Low complexity" evidence="1">
    <location>
        <begin position="309"/>
        <end position="319"/>
    </location>
</feature>
<comment type="caution">
    <text evidence="3">The sequence shown here is derived from an EMBL/GenBank/DDBJ whole genome shotgun (WGS) entry which is preliminary data.</text>
</comment>
<feature type="domain" description="DUF11" evidence="2">
    <location>
        <begin position="450"/>
        <end position="539"/>
    </location>
</feature>
<reference evidence="3 4" key="1">
    <citation type="submission" date="2013-01" db="EMBL/GenBank/DDBJ databases">
        <title>The Genome Sequence of Clostridium colicanis 209318.</title>
        <authorList>
            <consortium name="The Broad Institute Genome Sequencing Platform"/>
            <person name="Earl A."/>
            <person name="Ward D."/>
            <person name="Feldgarden M."/>
            <person name="Gevers D."/>
            <person name="Courvalin P."/>
            <person name="Lambert T."/>
            <person name="Walker B."/>
            <person name="Young S.K."/>
            <person name="Zeng Q."/>
            <person name="Gargeya S."/>
            <person name="Fitzgerald M."/>
            <person name="Haas B."/>
            <person name="Abouelleil A."/>
            <person name="Alvarado L."/>
            <person name="Arachchi H.M."/>
            <person name="Berlin A.M."/>
            <person name="Chapman S.B."/>
            <person name="Dewar J."/>
            <person name="Goldberg J."/>
            <person name="Griggs A."/>
            <person name="Gujja S."/>
            <person name="Hansen M."/>
            <person name="Howarth C."/>
            <person name="Imamovic A."/>
            <person name="Larimer J."/>
            <person name="McCowan C."/>
            <person name="Murphy C."/>
            <person name="Neiman D."/>
            <person name="Pearson M."/>
            <person name="Priest M."/>
            <person name="Roberts A."/>
            <person name="Saif S."/>
            <person name="Shea T."/>
            <person name="Sisk P."/>
            <person name="Sykes S."/>
            <person name="Wortman J."/>
            <person name="Nusbaum C."/>
            <person name="Birren B."/>
        </authorList>
    </citation>
    <scope>NUCLEOTIDE SEQUENCE [LARGE SCALE GENOMIC DNA]</scope>
    <source>
        <strain evidence="3 4">209318</strain>
    </source>
</reference>
<gene>
    <name evidence="3" type="ORF">HMPREF1092_02916</name>
</gene>
<dbReference type="InterPro" id="IPR051172">
    <property type="entry name" value="Chlamydia_OmcB"/>
</dbReference>
<proteinExistence type="predicted"/>
<dbReference type="eggNOG" id="COG1361">
    <property type="taxonomic scope" value="Bacteria"/>
</dbReference>
<feature type="region of interest" description="Disordered" evidence="1">
    <location>
        <begin position="300"/>
        <end position="319"/>
    </location>
</feature>
<dbReference type="Pfam" id="PF01345">
    <property type="entry name" value="DUF11"/>
    <property type="match status" value="4"/>
</dbReference>
<dbReference type="Proteomes" id="UP000013097">
    <property type="component" value="Unassembled WGS sequence"/>
</dbReference>
<dbReference type="PATRIC" id="fig|999411.4.peg.2831"/>
<sequence>MEKNSLIEIPKKSLSEEIKDNAKELDSLKSINNKVTEDSPELLDVGLTSVISTFNISSPVTDPNPLNNTVVSTVAITLTADLALTMTDSPDPVHPGEILIYTINIKNNGPSDSVGVILTDTLPLTVTLPSYSLDNGVTWNTWLGTLPLGTITNGSTKTVLIRGTVAATATGTISNTASVTSTTLDPNLSNNSATTTTTVSPLADLSIVKTANPSPVHAGAQLIYTLVITNNGPSTATNIIVTDNVPACFSTPEYSTNAGLTWNPWTSSVNIGSLASGLSSTVLLRGTVCTNGTSSITNTATVSSDTDDPNLSNNTSTTTTNITPVSDLAITKQANPEPVAVGSQLTYTLVITNNGPSTANGIVLTDNIPNTVTNPQYSLDNGTTWTNWTGTLNLNPLNNGASEKVLIRGTVSNTAIGIITNTASVTSNSFDPNLSNNSATVISTISLLADLAITVSASPDPVMIGETLVYTVNAVNNGPSTATPVTLTYTAPLNLSNIEYSLDNGATWQTLNLVANVGTINLGTLANGANKTILIRGIVLA</sequence>
<dbReference type="EMBL" id="AGYT01000019">
    <property type="protein sequence ID" value="ENY99780.1"/>
    <property type="molecule type" value="Genomic_DNA"/>
</dbReference>
<name>N9W9S7_9CLOT</name>
<dbReference type="InterPro" id="IPR001434">
    <property type="entry name" value="OmcB-like_DUF11"/>
</dbReference>
<evidence type="ECO:0000259" key="2">
    <source>
        <dbReference type="Pfam" id="PF01345"/>
    </source>
</evidence>
<organism evidence="3 4">
    <name type="scientific">Clostridium thermobutyricum</name>
    <dbReference type="NCBI Taxonomy" id="29372"/>
    <lineage>
        <taxon>Bacteria</taxon>
        <taxon>Bacillati</taxon>
        <taxon>Bacillota</taxon>
        <taxon>Clostridia</taxon>
        <taxon>Eubacteriales</taxon>
        <taxon>Clostridiaceae</taxon>
        <taxon>Clostridium</taxon>
    </lineage>
</organism>
<evidence type="ECO:0000313" key="4">
    <source>
        <dbReference type="Proteomes" id="UP000013097"/>
    </source>
</evidence>
<dbReference type="NCBIfam" id="TIGR01451">
    <property type="entry name" value="B_ant_repeat"/>
    <property type="match status" value="4"/>
</dbReference>
<dbReference type="Gene3D" id="2.60.40.10">
    <property type="entry name" value="Immunoglobulins"/>
    <property type="match status" value="3"/>
</dbReference>
<dbReference type="InterPro" id="IPR047589">
    <property type="entry name" value="DUF11_rpt"/>
</dbReference>
<feature type="domain" description="DUF11" evidence="2">
    <location>
        <begin position="327"/>
        <end position="441"/>
    </location>
</feature>
<dbReference type="PANTHER" id="PTHR34819:SF3">
    <property type="entry name" value="CELL SURFACE PROTEIN"/>
    <property type="match status" value="1"/>
</dbReference>
<keyword evidence="4" id="KW-1185">Reference proteome</keyword>
<evidence type="ECO:0000313" key="3">
    <source>
        <dbReference type="EMBL" id="ENY99780.1"/>
    </source>
</evidence>
<feature type="domain" description="DUF11" evidence="2">
    <location>
        <begin position="81"/>
        <end position="196"/>
    </location>
</feature>
<dbReference type="InterPro" id="IPR013783">
    <property type="entry name" value="Ig-like_fold"/>
</dbReference>
<accession>N9W9S7</accession>